<feature type="transmembrane region" description="Helical" evidence="2">
    <location>
        <begin position="148"/>
        <end position="168"/>
    </location>
</feature>
<name>A0AAN8NDP0_9PEZI</name>
<keyword evidence="4" id="KW-1185">Reference proteome</keyword>
<feature type="transmembrane region" description="Helical" evidence="2">
    <location>
        <begin position="175"/>
        <end position="192"/>
    </location>
</feature>
<keyword evidence="2" id="KW-1133">Transmembrane helix</keyword>
<organism evidence="3 4">
    <name type="scientific">Orbilia javanica</name>
    <dbReference type="NCBI Taxonomy" id="47235"/>
    <lineage>
        <taxon>Eukaryota</taxon>
        <taxon>Fungi</taxon>
        <taxon>Dikarya</taxon>
        <taxon>Ascomycota</taxon>
        <taxon>Pezizomycotina</taxon>
        <taxon>Orbiliomycetes</taxon>
        <taxon>Orbiliales</taxon>
        <taxon>Orbiliaceae</taxon>
        <taxon>Orbilia</taxon>
    </lineage>
</organism>
<reference evidence="3 4" key="1">
    <citation type="submission" date="2019-10" db="EMBL/GenBank/DDBJ databases">
        <authorList>
            <person name="Palmer J.M."/>
        </authorList>
    </citation>
    <scope>NUCLEOTIDE SEQUENCE [LARGE SCALE GENOMIC DNA]</scope>
    <source>
        <strain evidence="3 4">TWF718</strain>
    </source>
</reference>
<dbReference type="EMBL" id="JAVHNR010000001">
    <property type="protein sequence ID" value="KAK6355624.1"/>
    <property type="molecule type" value="Genomic_DNA"/>
</dbReference>
<proteinExistence type="predicted"/>
<accession>A0AAN8NDP0</accession>
<gene>
    <name evidence="3" type="ORF">TWF718_000019</name>
</gene>
<evidence type="ECO:0000313" key="4">
    <source>
        <dbReference type="Proteomes" id="UP001313282"/>
    </source>
</evidence>
<comment type="caution">
    <text evidence="3">The sequence shown here is derived from an EMBL/GenBank/DDBJ whole genome shotgun (WGS) entry which is preliminary data.</text>
</comment>
<protein>
    <submittedName>
        <fullName evidence="3">Uncharacterized protein</fullName>
    </submittedName>
</protein>
<feature type="region of interest" description="Disordered" evidence="1">
    <location>
        <begin position="1"/>
        <end position="24"/>
    </location>
</feature>
<evidence type="ECO:0000256" key="1">
    <source>
        <dbReference type="SAM" id="MobiDB-lite"/>
    </source>
</evidence>
<keyword evidence="2" id="KW-0472">Membrane</keyword>
<feature type="transmembrane region" description="Helical" evidence="2">
    <location>
        <begin position="98"/>
        <end position="118"/>
    </location>
</feature>
<keyword evidence="2" id="KW-0812">Transmembrane</keyword>
<dbReference type="Proteomes" id="UP001313282">
    <property type="component" value="Unassembled WGS sequence"/>
</dbReference>
<evidence type="ECO:0000256" key="2">
    <source>
        <dbReference type="SAM" id="Phobius"/>
    </source>
</evidence>
<sequence length="349" mass="39501">MPSTDMEYPTYVETEGEEPLSAPPYQPTNLSDHELEIYEEIQNYYYRGPYDSPICISFEPANHPIKWKKYLLPLVYTIAITATTVLHRQNLRENNVPYFLMAVYNTIAVMLAVVGIVYNSFRPKHPQDIESHPISWAQTSRTDHWKPFAFILLYMASEEGFWFSLASMPLVRQRVAYLAYPLFVAFFTWEWVLGGNKTRAAWIEKKDLDRLKIAALVGGLGVSWGYQTSFEWWGCIVAVAALGFKNIITRDILITSQHNAPEMVMLAASTVSFRALLSCYGSPEYSMVWPHLTGLSWECCLKVLAVGSCYGIAQLALVEMGRVWEPVKGSWAVMGPALVGGIWGLVQEA</sequence>
<dbReference type="AlphaFoldDB" id="A0AAN8NDP0"/>
<evidence type="ECO:0000313" key="3">
    <source>
        <dbReference type="EMBL" id="KAK6355624.1"/>
    </source>
</evidence>